<dbReference type="FunFam" id="3.30.40.10:FF:000388">
    <property type="entry name" value="Putative RING zinc finger domain superfamily protein"/>
    <property type="match status" value="1"/>
</dbReference>
<dbReference type="CDD" id="cd02123">
    <property type="entry name" value="PA_C_RZF_like"/>
    <property type="match status" value="1"/>
</dbReference>
<comment type="pathway">
    <text evidence="2">Protein modification; protein ubiquitination.</text>
</comment>
<comment type="catalytic activity">
    <reaction evidence="1">
        <text>S-ubiquitinyl-[E2 ubiquitin-conjugating enzyme]-L-cysteine + [acceptor protein]-L-lysine = [E2 ubiquitin-conjugating enzyme]-L-cysteine + N(6)-ubiquitinyl-[acceptor protein]-L-lysine.</text>
        <dbReference type="EC" id="2.3.2.27"/>
    </reaction>
</comment>
<organism evidence="19 20">
    <name type="scientific">Coccomyxa viridis</name>
    <dbReference type="NCBI Taxonomy" id="1274662"/>
    <lineage>
        <taxon>Eukaryota</taxon>
        <taxon>Viridiplantae</taxon>
        <taxon>Chlorophyta</taxon>
        <taxon>core chlorophytes</taxon>
        <taxon>Trebouxiophyceae</taxon>
        <taxon>Trebouxiophyceae incertae sedis</taxon>
        <taxon>Coccomyxaceae</taxon>
        <taxon>Coccomyxa</taxon>
    </lineage>
</organism>
<evidence type="ECO:0000256" key="12">
    <source>
        <dbReference type="ARBA" id="ARBA00023180"/>
    </source>
</evidence>
<evidence type="ECO:0000313" key="19">
    <source>
        <dbReference type="EMBL" id="CAK0733908.1"/>
    </source>
</evidence>
<evidence type="ECO:0000259" key="18">
    <source>
        <dbReference type="PROSITE" id="PS50089"/>
    </source>
</evidence>
<dbReference type="GO" id="GO:0012505">
    <property type="term" value="C:endomembrane system"/>
    <property type="evidence" value="ECO:0007669"/>
    <property type="project" value="UniProtKB-SubCell"/>
</dbReference>
<dbReference type="InterPro" id="IPR046450">
    <property type="entry name" value="PA_dom_sf"/>
</dbReference>
<accession>A0AAV1HQS7</accession>
<keyword evidence="20" id="KW-1185">Reference proteome</keyword>
<protein>
    <recommendedName>
        <fullName evidence="3">RING-type E3 ubiquitin transferase</fullName>
        <ecNumber evidence="3">2.3.2.27</ecNumber>
    </recommendedName>
</protein>
<evidence type="ECO:0000256" key="6">
    <source>
        <dbReference type="ARBA" id="ARBA00022723"/>
    </source>
</evidence>
<reference evidence="19 20" key="1">
    <citation type="submission" date="2023-10" db="EMBL/GenBank/DDBJ databases">
        <authorList>
            <person name="Maclean D."/>
            <person name="Macfadyen A."/>
        </authorList>
    </citation>
    <scope>NUCLEOTIDE SEQUENCE [LARGE SCALE GENOMIC DNA]</scope>
</reference>
<dbReference type="InterPro" id="IPR013083">
    <property type="entry name" value="Znf_RING/FYVE/PHD"/>
</dbReference>
<keyword evidence="6" id="KW-0479">Metal-binding</keyword>
<feature type="chain" id="PRO_5043875056" description="RING-type E3 ubiquitin transferase" evidence="17">
    <location>
        <begin position="26"/>
        <end position="467"/>
    </location>
</feature>
<dbReference type="SUPFAM" id="SSF57850">
    <property type="entry name" value="RING/U-box"/>
    <property type="match status" value="1"/>
</dbReference>
<evidence type="ECO:0000256" key="10">
    <source>
        <dbReference type="ARBA" id="ARBA00022989"/>
    </source>
</evidence>
<name>A0AAV1HQS7_9CHLO</name>
<evidence type="ECO:0000256" key="1">
    <source>
        <dbReference type="ARBA" id="ARBA00000900"/>
    </source>
</evidence>
<proteinExistence type="predicted"/>
<keyword evidence="10 16" id="KW-1133">Transmembrane helix</keyword>
<dbReference type="InterPro" id="IPR044744">
    <property type="entry name" value="ZNRF4/RNF13/RNF167_PA"/>
</dbReference>
<dbReference type="GO" id="GO:0008270">
    <property type="term" value="F:zinc ion binding"/>
    <property type="evidence" value="ECO:0007669"/>
    <property type="project" value="UniProtKB-KW"/>
</dbReference>
<dbReference type="InterPro" id="IPR051653">
    <property type="entry name" value="E3_ligase_sorting_rcpt"/>
</dbReference>
<dbReference type="GO" id="GO:0061630">
    <property type="term" value="F:ubiquitin protein ligase activity"/>
    <property type="evidence" value="ECO:0007669"/>
    <property type="project" value="UniProtKB-EC"/>
</dbReference>
<evidence type="ECO:0000256" key="3">
    <source>
        <dbReference type="ARBA" id="ARBA00012483"/>
    </source>
</evidence>
<evidence type="ECO:0000313" key="20">
    <source>
        <dbReference type="Proteomes" id="UP001314263"/>
    </source>
</evidence>
<evidence type="ECO:0000256" key="7">
    <source>
        <dbReference type="ARBA" id="ARBA00022729"/>
    </source>
</evidence>
<dbReference type="CDD" id="cd23118">
    <property type="entry name" value="RING-H2_SIS3"/>
    <property type="match status" value="1"/>
</dbReference>
<evidence type="ECO:0000256" key="11">
    <source>
        <dbReference type="ARBA" id="ARBA00023136"/>
    </source>
</evidence>
<dbReference type="Proteomes" id="UP001314263">
    <property type="component" value="Unassembled WGS sequence"/>
</dbReference>
<evidence type="ECO:0000256" key="9">
    <source>
        <dbReference type="ARBA" id="ARBA00022833"/>
    </source>
</evidence>
<keyword evidence="8 14" id="KW-0863">Zinc-finger</keyword>
<evidence type="ECO:0000256" key="16">
    <source>
        <dbReference type="SAM" id="Phobius"/>
    </source>
</evidence>
<evidence type="ECO:0000256" key="15">
    <source>
        <dbReference type="SAM" id="MobiDB-lite"/>
    </source>
</evidence>
<evidence type="ECO:0000256" key="14">
    <source>
        <dbReference type="PROSITE-ProRule" id="PRU00175"/>
    </source>
</evidence>
<evidence type="ECO:0000256" key="13">
    <source>
        <dbReference type="ARBA" id="ARBA00046288"/>
    </source>
</evidence>
<dbReference type="Pfam" id="PF02225">
    <property type="entry name" value="PA"/>
    <property type="match status" value="1"/>
</dbReference>
<feature type="domain" description="RING-type" evidence="18">
    <location>
        <begin position="281"/>
        <end position="323"/>
    </location>
</feature>
<evidence type="ECO:0000256" key="2">
    <source>
        <dbReference type="ARBA" id="ARBA00004906"/>
    </source>
</evidence>
<feature type="compositionally biased region" description="Low complexity" evidence="15">
    <location>
        <begin position="388"/>
        <end position="401"/>
    </location>
</feature>
<dbReference type="InterPro" id="IPR001841">
    <property type="entry name" value="Znf_RING"/>
</dbReference>
<keyword evidence="9" id="KW-0862">Zinc</keyword>
<dbReference type="Gene3D" id="3.50.30.30">
    <property type="match status" value="1"/>
</dbReference>
<dbReference type="SMART" id="SM00184">
    <property type="entry name" value="RING"/>
    <property type="match status" value="1"/>
</dbReference>
<dbReference type="Pfam" id="PF13639">
    <property type="entry name" value="zf-RING_2"/>
    <property type="match status" value="1"/>
</dbReference>
<dbReference type="EC" id="2.3.2.27" evidence="3"/>
<dbReference type="AlphaFoldDB" id="A0AAV1HQS7"/>
<comment type="subcellular location">
    <subcellularLocation>
        <location evidence="13">Endomembrane system</location>
        <topology evidence="13">Single-pass type I membrane protein</topology>
    </subcellularLocation>
</comment>
<feature type="signal peptide" evidence="17">
    <location>
        <begin position="1"/>
        <end position="25"/>
    </location>
</feature>
<evidence type="ECO:0000256" key="5">
    <source>
        <dbReference type="ARBA" id="ARBA00022692"/>
    </source>
</evidence>
<dbReference type="PANTHER" id="PTHR47168:SF1">
    <property type="entry name" value="OS02G0798600 PROTEIN"/>
    <property type="match status" value="1"/>
</dbReference>
<dbReference type="InterPro" id="IPR003137">
    <property type="entry name" value="PA_domain"/>
</dbReference>
<keyword evidence="7 17" id="KW-0732">Signal</keyword>
<dbReference type="GO" id="GO:0005737">
    <property type="term" value="C:cytoplasm"/>
    <property type="evidence" value="ECO:0007669"/>
    <property type="project" value="UniProtKB-ARBA"/>
</dbReference>
<dbReference type="SUPFAM" id="SSF52025">
    <property type="entry name" value="PA domain"/>
    <property type="match status" value="1"/>
</dbReference>
<dbReference type="PROSITE" id="PS50089">
    <property type="entry name" value="ZF_RING_2"/>
    <property type="match status" value="1"/>
</dbReference>
<feature type="transmembrane region" description="Helical" evidence="16">
    <location>
        <begin position="169"/>
        <end position="194"/>
    </location>
</feature>
<dbReference type="PANTHER" id="PTHR47168">
    <property type="entry name" value="RING ZINC FINGER DOMAIN SUPERFAMILY PROTEIN-RELATED"/>
    <property type="match status" value="1"/>
</dbReference>
<keyword evidence="11 16" id="KW-0472">Membrane</keyword>
<dbReference type="Gene3D" id="3.30.40.10">
    <property type="entry name" value="Zinc/RING finger domain, C3HC4 (zinc finger)"/>
    <property type="match status" value="1"/>
</dbReference>
<gene>
    <name evidence="19" type="ORF">CVIRNUC_000353</name>
</gene>
<evidence type="ECO:0000256" key="17">
    <source>
        <dbReference type="SAM" id="SignalP"/>
    </source>
</evidence>
<keyword evidence="4" id="KW-0808">Transferase</keyword>
<comment type="caution">
    <text evidence="19">The sequence shown here is derived from an EMBL/GenBank/DDBJ whole genome shotgun (WGS) entry which is preliminary data.</text>
</comment>
<keyword evidence="12" id="KW-0325">Glycoprotein</keyword>
<evidence type="ECO:0000256" key="4">
    <source>
        <dbReference type="ARBA" id="ARBA00022679"/>
    </source>
</evidence>
<sequence>MTYTMICWAPLSVILLVGLGRPVCGSVVLMTGNYSFDPLPDMPADFGPRVPPEGVEGVLVVSEPEDACANLTVPVLDSKPWIALIKRSERARTDCSFDIKVKHAEDAGASGAIVYDDVYEALIIMSKPRDHAEPGIPSVFVAQKTGIVMRKLMTPGATIVRITPIADAVWMSMLLSAFAGILAVTVVVATFYFISGRRHRLRTLPGRLGYGLLRGGEEGMTPAELRALPIVIHERRHHRHLSDPAFNDLLDMDEVVPSSGSSTSNCSSPRGPKGGGTLKTCAVCIEDYREGEKLRVLPCKHRFHLECIDQWLSSRKPLCPICKWDALLPFGTSPDPLEDPEAGPPARPSVFSFTTRRWRWVWGRPQQQAAGREAVGGPDAPSEGTGPAQEGAAGTASQGGAAALGGPAGAPRRGGDAAVPMERASSSSGPALLATTPVNFPGMHAVRRSHDGGSLQGAVEAQQELEE</sequence>
<evidence type="ECO:0000256" key="8">
    <source>
        <dbReference type="ARBA" id="ARBA00022771"/>
    </source>
</evidence>
<feature type="region of interest" description="Disordered" evidence="15">
    <location>
        <begin position="366"/>
        <end position="467"/>
    </location>
</feature>
<keyword evidence="5 16" id="KW-0812">Transmembrane</keyword>
<dbReference type="EMBL" id="CAUYUE010000001">
    <property type="protein sequence ID" value="CAK0733908.1"/>
    <property type="molecule type" value="Genomic_DNA"/>
</dbReference>